<protein>
    <submittedName>
        <fullName evidence="5">Ig-like domain-containing protein</fullName>
    </submittedName>
</protein>
<dbReference type="WBParaSite" id="SBAD_0000426201-mRNA-1">
    <property type="protein sequence ID" value="SBAD_0000426201-mRNA-1"/>
    <property type="gene ID" value="SBAD_0000426201"/>
</dbReference>
<evidence type="ECO:0000313" key="3">
    <source>
        <dbReference type="EMBL" id="VDP03325.1"/>
    </source>
</evidence>
<accession>A0A183IKD5</accession>
<dbReference type="Proteomes" id="UP000270296">
    <property type="component" value="Unassembled WGS sequence"/>
</dbReference>
<sequence length="255" mass="29464">MTLLFCLFLLLYTCATECQEMPKKDEWVTIPPGRLAKLLKTSPEKKVDKKKLVAMTAELRYKKYAKVFRKQQQRKLSIVMKNFGNEVVQMEGGTIILTCPAEDTDDTSNLADLEWQRNAHILENGTYDERRITMNKEGRLLISPTLSVDSGRYSCYRNEVYVAESTLRILATSDAVGEGMRFMFALWCSCFLPYVGFFLAKYSLLPPAKEEEEKLFSEEEDVSPTNRARKMKQIVDQTIRVLRPPEEEDLQEEDD</sequence>
<dbReference type="Gene3D" id="2.60.40.10">
    <property type="entry name" value="Immunoglobulins"/>
    <property type="match status" value="1"/>
</dbReference>
<dbReference type="InterPro" id="IPR013783">
    <property type="entry name" value="Ig-like_fold"/>
</dbReference>
<dbReference type="EMBL" id="UZAM01008116">
    <property type="protein sequence ID" value="VDP03325.1"/>
    <property type="molecule type" value="Genomic_DNA"/>
</dbReference>
<dbReference type="Pfam" id="PF00047">
    <property type="entry name" value="ig"/>
    <property type="match status" value="1"/>
</dbReference>
<keyword evidence="1" id="KW-0732">Signal</keyword>
<feature type="signal peptide" evidence="1">
    <location>
        <begin position="1"/>
        <end position="18"/>
    </location>
</feature>
<dbReference type="InterPro" id="IPR036179">
    <property type="entry name" value="Ig-like_dom_sf"/>
</dbReference>
<proteinExistence type="predicted"/>
<gene>
    <name evidence="3" type="ORF">SBAD_LOCUS4081</name>
</gene>
<name>A0A183IKD5_9BILA</name>
<dbReference type="OrthoDB" id="6234674at2759"/>
<dbReference type="SUPFAM" id="SSF48726">
    <property type="entry name" value="Immunoglobulin"/>
    <property type="match status" value="1"/>
</dbReference>
<dbReference type="InterPro" id="IPR007110">
    <property type="entry name" value="Ig-like_dom"/>
</dbReference>
<reference evidence="5" key="1">
    <citation type="submission" date="2016-06" db="UniProtKB">
        <authorList>
            <consortium name="WormBaseParasite"/>
        </authorList>
    </citation>
    <scope>IDENTIFICATION</scope>
</reference>
<evidence type="ECO:0000259" key="2">
    <source>
        <dbReference type="PROSITE" id="PS50835"/>
    </source>
</evidence>
<organism evidence="5">
    <name type="scientific">Soboliphyme baturini</name>
    <dbReference type="NCBI Taxonomy" id="241478"/>
    <lineage>
        <taxon>Eukaryota</taxon>
        <taxon>Metazoa</taxon>
        <taxon>Ecdysozoa</taxon>
        <taxon>Nematoda</taxon>
        <taxon>Enoplea</taxon>
        <taxon>Dorylaimia</taxon>
        <taxon>Dioctophymatida</taxon>
        <taxon>Dioctophymatoidea</taxon>
        <taxon>Soboliphymatidae</taxon>
        <taxon>Soboliphyme</taxon>
    </lineage>
</organism>
<feature type="chain" id="PRO_5043140102" evidence="1">
    <location>
        <begin position="19"/>
        <end position="255"/>
    </location>
</feature>
<dbReference type="PROSITE" id="PS50835">
    <property type="entry name" value="IG_LIKE"/>
    <property type="match status" value="1"/>
</dbReference>
<dbReference type="InterPro" id="IPR013151">
    <property type="entry name" value="Immunoglobulin_dom"/>
</dbReference>
<evidence type="ECO:0000313" key="5">
    <source>
        <dbReference type="WBParaSite" id="SBAD_0000426201-mRNA-1"/>
    </source>
</evidence>
<feature type="domain" description="Ig-like" evidence="2">
    <location>
        <begin position="74"/>
        <end position="155"/>
    </location>
</feature>
<dbReference type="CDD" id="cd00096">
    <property type="entry name" value="Ig"/>
    <property type="match status" value="1"/>
</dbReference>
<dbReference type="AlphaFoldDB" id="A0A183IKD5"/>
<reference evidence="3 4" key="2">
    <citation type="submission" date="2018-11" db="EMBL/GenBank/DDBJ databases">
        <authorList>
            <consortium name="Pathogen Informatics"/>
        </authorList>
    </citation>
    <scope>NUCLEOTIDE SEQUENCE [LARGE SCALE GENOMIC DNA]</scope>
</reference>
<evidence type="ECO:0000313" key="4">
    <source>
        <dbReference type="Proteomes" id="UP000270296"/>
    </source>
</evidence>
<keyword evidence="4" id="KW-1185">Reference proteome</keyword>
<evidence type="ECO:0000256" key="1">
    <source>
        <dbReference type="SAM" id="SignalP"/>
    </source>
</evidence>